<dbReference type="GO" id="GO:0006811">
    <property type="term" value="P:monoatomic ion transport"/>
    <property type="evidence" value="ECO:0007669"/>
    <property type="project" value="UniProtKB-KW"/>
</dbReference>
<evidence type="ECO:0000256" key="10">
    <source>
        <dbReference type="ARBA" id="ARBA00023237"/>
    </source>
</evidence>
<protein>
    <submittedName>
        <fullName evidence="12">Outer membrane protein (Porin)</fullName>
    </submittedName>
</protein>
<evidence type="ECO:0000256" key="1">
    <source>
        <dbReference type="ARBA" id="ARBA00004571"/>
    </source>
</evidence>
<dbReference type="RefSeq" id="WP_091908290.1">
    <property type="nucleotide sequence ID" value="NZ_FNLO01000006.1"/>
</dbReference>
<dbReference type="GO" id="GO:0009279">
    <property type="term" value="C:cell outer membrane"/>
    <property type="evidence" value="ECO:0007669"/>
    <property type="project" value="UniProtKB-SubCell"/>
</dbReference>
<evidence type="ECO:0000256" key="7">
    <source>
        <dbReference type="ARBA" id="ARBA00023065"/>
    </source>
</evidence>
<evidence type="ECO:0000256" key="2">
    <source>
        <dbReference type="ARBA" id="ARBA00011233"/>
    </source>
</evidence>
<evidence type="ECO:0000313" key="13">
    <source>
        <dbReference type="Proteomes" id="UP000243719"/>
    </source>
</evidence>
<accession>A0A1H2PQ22</accession>
<dbReference type="AlphaFoldDB" id="A0A1H2PQ22"/>
<keyword evidence="13" id="KW-1185">Reference proteome</keyword>
<keyword evidence="10" id="KW-0998">Cell outer membrane</keyword>
<evidence type="ECO:0000259" key="11">
    <source>
        <dbReference type="Pfam" id="PF13609"/>
    </source>
</evidence>
<comment type="subunit">
    <text evidence="2">Homotrimer.</text>
</comment>
<keyword evidence="4" id="KW-1134">Transmembrane beta strand</keyword>
<evidence type="ECO:0000256" key="4">
    <source>
        <dbReference type="ARBA" id="ARBA00022452"/>
    </source>
</evidence>
<dbReference type="Proteomes" id="UP000243719">
    <property type="component" value="Unassembled WGS sequence"/>
</dbReference>
<evidence type="ECO:0000256" key="5">
    <source>
        <dbReference type="ARBA" id="ARBA00022692"/>
    </source>
</evidence>
<keyword evidence="7" id="KW-0406">Ion transport</keyword>
<dbReference type="InterPro" id="IPR033900">
    <property type="entry name" value="Gram_neg_porin_domain"/>
</dbReference>
<dbReference type="InterPro" id="IPR023614">
    <property type="entry name" value="Porin_dom_sf"/>
</dbReference>
<dbReference type="EMBL" id="FNLO01000006">
    <property type="protein sequence ID" value="SDV48870.1"/>
    <property type="molecule type" value="Genomic_DNA"/>
</dbReference>
<keyword evidence="5" id="KW-0812">Transmembrane</keyword>
<dbReference type="CDD" id="cd00342">
    <property type="entry name" value="gram_neg_porins"/>
    <property type="match status" value="1"/>
</dbReference>
<evidence type="ECO:0000256" key="3">
    <source>
        <dbReference type="ARBA" id="ARBA00022448"/>
    </source>
</evidence>
<evidence type="ECO:0000256" key="9">
    <source>
        <dbReference type="ARBA" id="ARBA00023136"/>
    </source>
</evidence>
<proteinExistence type="predicted"/>
<evidence type="ECO:0000256" key="8">
    <source>
        <dbReference type="ARBA" id="ARBA00023114"/>
    </source>
</evidence>
<dbReference type="InterPro" id="IPR002299">
    <property type="entry name" value="Porin_Neis"/>
</dbReference>
<dbReference type="PRINTS" id="PR00184">
    <property type="entry name" value="NEISSPPORIN"/>
</dbReference>
<dbReference type="InterPro" id="IPR050298">
    <property type="entry name" value="Gram-neg_bact_OMP"/>
</dbReference>
<keyword evidence="6" id="KW-0732">Signal</keyword>
<evidence type="ECO:0000256" key="6">
    <source>
        <dbReference type="ARBA" id="ARBA00022729"/>
    </source>
</evidence>
<gene>
    <name evidence="12" type="ORF">SAMN05216551_106130</name>
</gene>
<dbReference type="PANTHER" id="PTHR34501:SF9">
    <property type="entry name" value="MAJOR OUTER MEMBRANE PROTEIN P.IA"/>
    <property type="match status" value="1"/>
</dbReference>
<keyword evidence="3" id="KW-0813">Transport</keyword>
<evidence type="ECO:0000313" key="12">
    <source>
        <dbReference type="EMBL" id="SDV48870.1"/>
    </source>
</evidence>
<comment type="subcellular location">
    <subcellularLocation>
        <location evidence="1">Cell outer membrane</location>
        <topology evidence="1">Multi-pass membrane protein</topology>
    </subcellularLocation>
</comment>
<sequence length="422" mass="45568">MTRSVLPVSRARTDATHAAFRLPSNAPVSAVRVESLAFPYRPRADALRRAWRMHRCGVTHAARATRAALGLALATYGLAAHAEVTLYGIVDEGISYTSNQGGGHAYQMRSGLLDGSRFGLRGTEDLGGGYRTFFTLENGFDTGTGNFQQNGRMFGRQAFVGIDTPSYGKVSFGTQYDMNVEYLFPVMALGRVVATIYDLDNEGANRRSPNAIKYMSPTLGGFSFGALYSLGGQAGDFSRNSVWSIGAGYKIGIVQLAAAATTVRNPYQTWYDGTGAASIATIGTYLAQASTLETRGAGARVAVGQWSGKIGMTHNVFDNGLAGQNVRFDSYMVQTDYRIQPNWSVSGAFELTRGKVNATGQKPAYRQVDLFTLYSLSKRTDVYFLLAYQRAGGDAKVAQIGLIPASSTRSQLLAHAAFRVKF</sequence>
<organism evidence="12 13">
    <name type="scientific">Chitinasiproducens palmae</name>
    <dbReference type="NCBI Taxonomy" id="1770053"/>
    <lineage>
        <taxon>Bacteria</taxon>
        <taxon>Pseudomonadati</taxon>
        <taxon>Pseudomonadota</taxon>
        <taxon>Betaproteobacteria</taxon>
        <taxon>Burkholderiales</taxon>
        <taxon>Burkholderiaceae</taxon>
        <taxon>Chitinasiproducens</taxon>
    </lineage>
</organism>
<dbReference type="OrthoDB" id="8982743at2"/>
<dbReference type="Gene3D" id="2.40.160.10">
    <property type="entry name" value="Porin"/>
    <property type="match status" value="1"/>
</dbReference>
<dbReference type="GO" id="GO:0046930">
    <property type="term" value="C:pore complex"/>
    <property type="evidence" value="ECO:0007669"/>
    <property type="project" value="UniProtKB-KW"/>
</dbReference>
<name>A0A1H2PQ22_9BURK</name>
<keyword evidence="8" id="KW-0626">Porin</keyword>
<keyword evidence="9" id="KW-0472">Membrane</keyword>
<dbReference type="PANTHER" id="PTHR34501">
    <property type="entry name" value="PROTEIN YDDL-RELATED"/>
    <property type="match status" value="1"/>
</dbReference>
<feature type="domain" description="Porin" evidence="11">
    <location>
        <begin position="72"/>
        <end position="391"/>
    </location>
</feature>
<dbReference type="SUPFAM" id="SSF56935">
    <property type="entry name" value="Porins"/>
    <property type="match status" value="1"/>
</dbReference>
<dbReference type="GO" id="GO:0015288">
    <property type="term" value="F:porin activity"/>
    <property type="evidence" value="ECO:0007669"/>
    <property type="project" value="UniProtKB-KW"/>
</dbReference>
<dbReference type="STRING" id="1770053.SAMN05216551_106130"/>
<reference evidence="13" key="1">
    <citation type="submission" date="2016-09" db="EMBL/GenBank/DDBJ databases">
        <authorList>
            <person name="Varghese N."/>
            <person name="Submissions S."/>
        </authorList>
    </citation>
    <scope>NUCLEOTIDE SEQUENCE [LARGE SCALE GENOMIC DNA]</scope>
    <source>
        <strain evidence="13">JS23</strain>
    </source>
</reference>
<dbReference type="Pfam" id="PF13609">
    <property type="entry name" value="Porin_4"/>
    <property type="match status" value="1"/>
</dbReference>